<dbReference type="EMBL" id="JAQNDO010000001">
    <property type="protein sequence ID" value="MDC0747376.1"/>
    <property type="molecule type" value="Genomic_DNA"/>
</dbReference>
<organism evidence="1 2">
    <name type="scientific">Polyangium mundeleinium</name>
    <dbReference type="NCBI Taxonomy" id="2995306"/>
    <lineage>
        <taxon>Bacteria</taxon>
        <taxon>Pseudomonadati</taxon>
        <taxon>Myxococcota</taxon>
        <taxon>Polyangia</taxon>
        <taxon>Polyangiales</taxon>
        <taxon>Polyangiaceae</taxon>
        <taxon>Polyangium</taxon>
    </lineage>
</organism>
<reference evidence="1 2" key="1">
    <citation type="submission" date="2022-11" db="EMBL/GenBank/DDBJ databases">
        <title>Minimal conservation of predation-associated metabolite biosynthetic gene clusters underscores biosynthetic potential of Myxococcota including descriptions for ten novel species: Archangium lansinium sp. nov., Myxococcus landrumus sp. nov., Nannocystis bai.</title>
        <authorList>
            <person name="Ahearne A."/>
            <person name="Stevens C."/>
            <person name="Dowd S."/>
        </authorList>
    </citation>
    <scope>NUCLEOTIDE SEQUENCE [LARGE SCALE GENOMIC DNA]</scope>
    <source>
        <strain evidence="1 2">RJM3</strain>
    </source>
</reference>
<name>A0ABT5F029_9BACT</name>
<comment type="caution">
    <text evidence="1">The sequence shown here is derived from an EMBL/GenBank/DDBJ whole genome shotgun (WGS) entry which is preliminary data.</text>
</comment>
<accession>A0ABT5F029</accession>
<evidence type="ECO:0000313" key="2">
    <source>
        <dbReference type="Proteomes" id="UP001221411"/>
    </source>
</evidence>
<sequence length="198" mass="20332">MSPLISLSVERRIPPNSIRTYFSTPLLSAGSVPPYSVSAVASIPSTFAFPPGTLIGAFPSRMTPPQSPAARSPGSLRLVKTMGSSFVPSAWIRAPGSMTSVPSVALSPLIVVPGSIVSFAPARTCTIPFKIQSWSAVSVRSDVMLVGISLLFAGGVGGCPVSSPPQPMKLAAKSALVASNTFDRMAFDSSAAHSGRAA</sequence>
<keyword evidence="2" id="KW-1185">Reference proteome</keyword>
<proteinExistence type="predicted"/>
<dbReference type="RefSeq" id="WP_271925811.1">
    <property type="nucleotide sequence ID" value="NZ_JAQNDO010000001.1"/>
</dbReference>
<gene>
    <name evidence="1" type="ORF">POL67_38960</name>
</gene>
<dbReference type="Proteomes" id="UP001221411">
    <property type="component" value="Unassembled WGS sequence"/>
</dbReference>
<evidence type="ECO:0000313" key="1">
    <source>
        <dbReference type="EMBL" id="MDC0747376.1"/>
    </source>
</evidence>
<protein>
    <submittedName>
        <fullName evidence="1">Uncharacterized protein</fullName>
    </submittedName>
</protein>